<feature type="region of interest" description="Disordered" evidence="8">
    <location>
        <begin position="305"/>
        <end position="334"/>
    </location>
</feature>
<name>A0AA48L1V1_9TREE</name>
<feature type="compositionally biased region" description="Polar residues" evidence="8">
    <location>
        <begin position="305"/>
        <end position="314"/>
    </location>
</feature>
<evidence type="ECO:0000313" key="11">
    <source>
        <dbReference type="Proteomes" id="UP001233271"/>
    </source>
</evidence>
<dbReference type="KEGG" id="ccac:CcaHIS019_0303300"/>
<feature type="domain" description="C2H2-type" evidence="9">
    <location>
        <begin position="335"/>
        <end position="362"/>
    </location>
</feature>
<keyword evidence="5" id="KW-0862">Zinc</keyword>
<evidence type="ECO:0000256" key="8">
    <source>
        <dbReference type="SAM" id="MobiDB-lite"/>
    </source>
</evidence>
<evidence type="ECO:0000256" key="2">
    <source>
        <dbReference type="ARBA" id="ARBA00022723"/>
    </source>
</evidence>
<dbReference type="GeneID" id="85494130"/>
<dbReference type="SMART" id="SM00355">
    <property type="entry name" value="ZnF_C2H2"/>
    <property type="match status" value="2"/>
</dbReference>
<dbReference type="Gene3D" id="3.30.160.60">
    <property type="entry name" value="Classic Zinc Finger"/>
    <property type="match status" value="2"/>
</dbReference>
<evidence type="ECO:0000256" key="6">
    <source>
        <dbReference type="ARBA" id="ARBA00023242"/>
    </source>
</evidence>
<dbReference type="InterPro" id="IPR050331">
    <property type="entry name" value="Zinc_finger"/>
</dbReference>
<evidence type="ECO:0000256" key="3">
    <source>
        <dbReference type="ARBA" id="ARBA00022737"/>
    </source>
</evidence>
<dbReference type="Pfam" id="PF00096">
    <property type="entry name" value="zf-C2H2"/>
    <property type="match status" value="2"/>
</dbReference>
<dbReference type="RefSeq" id="XP_060455525.1">
    <property type="nucleotide sequence ID" value="XM_060598763.1"/>
</dbReference>
<evidence type="ECO:0000259" key="9">
    <source>
        <dbReference type="PROSITE" id="PS50157"/>
    </source>
</evidence>
<protein>
    <recommendedName>
        <fullName evidence="9">C2H2-type domain-containing protein</fullName>
    </recommendedName>
</protein>
<evidence type="ECO:0000256" key="7">
    <source>
        <dbReference type="PROSITE-ProRule" id="PRU00042"/>
    </source>
</evidence>
<dbReference type="GO" id="GO:0005634">
    <property type="term" value="C:nucleus"/>
    <property type="evidence" value="ECO:0007669"/>
    <property type="project" value="UniProtKB-SubCell"/>
</dbReference>
<feature type="domain" description="C2H2-type" evidence="9">
    <location>
        <begin position="365"/>
        <end position="391"/>
    </location>
</feature>
<dbReference type="PROSITE" id="PS50157">
    <property type="entry name" value="ZINC_FINGER_C2H2_2"/>
    <property type="match status" value="2"/>
</dbReference>
<dbReference type="SUPFAM" id="SSF57667">
    <property type="entry name" value="beta-beta-alpha zinc fingers"/>
    <property type="match status" value="1"/>
</dbReference>
<comment type="subcellular location">
    <subcellularLocation>
        <location evidence="1">Nucleus</location>
    </subcellularLocation>
</comment>
<dbReference type="GO" id="GO:0010468">
    <property type="term" value="P:regulation of gene expression"/>
    <property type="evidence" value="ECO:0007669"/>
    <property type="project" value="TreeGrafter"/>
</dbReference>
<dbReference type="GO" id="GO:0008270">
    <property type="term" value="F:zinc ion binding"/>
    <property type="evidence" value="ECO:0007669"/>
    <property type="project" value="UniProtKB-KW"/>
</dbReference>
<keyword evidence="11" id="KW-1185">Reference proteome</keyword>
<keyword evidence="4 7" id="KW-0863">Zinc-finger</keyword>
<dbReference type="AlphaFoldDB" id="A0AA48L1V1"/>
<organism evidence="10 11">
    <name type="scientific">Cutaneotrichosporon cavernicola</name>
    <dbReference type="NCBI Taxonomy" id="279322"/>
    <lineage>
        <taxon>Eukaryota</taxon>
        <taxon>Fungi</taxon>
        <taxon>Dikarya</taxon>
        <taxon>Basidiomycota</taxon>
        <taxon>Agaricomycotina</taxon>
        <taxon>Tremellomycetes</taxon>
        <taxon>Trichosporonales</taxon>
        <taxon>Trichosporonaceae</taxon>
        <taxon>Cutaneotrichosporon</taxon>
    </lineage>
</organism>
<evidence type="ECO:0000256" key="1">
    <source>
        <dbReference type="ARBA" id="ARBA00004123"/>
    </source>
</evidence>
<feature type="region of interest" description="Disordered" evidence="8">
    <location>
        <begin position="389"/>
        <end position="424"/>
    </location>
</feature>
<dbReference type="PROSITE" id="PS00028">
    <property type="entry name" value="ZINC_FINGER_C2H2_1"/>
    <property type="match status" value="2"/>
</dbReference>
<dbReference type="InterPro" id="IPR013087">
    <property type="entry name" value="Znf_C2H2_type"/>
</dbReference>
<dbReference type="FunFam" id="3.30.160.60:FF:000100">
    <property type="entry name" value="Zinc finger 45-like"/>
    <property type="match status" value="1"/>
</dbReference>
<dbReference type="EMBL" id="AP028214">
    <property type="protein sequence ID" value="BEI90260.1"/>
    <property type="molecule type" value="Genomic_DNA"/>
</dbReference>
<evidence type="ECO:0000256" key="5">
    <source>
        <dbReference type="ARBA" id="ARBA00022833"/>
    </source>
</evidence>
<dbReference type="PANTHER" id="PTHR16515">
    <property type="entry name" value="PR DOMAIN ZINC FINGER PROTEIN"/>
    <property type="match status" value="1"/>
</dbReference>
<keyword evidence="6" id="KW-0539">Nucleus</keyword>
<gene>
    <name evidence="10" type="ORF">CcaverHIS019_0303300</name>
</gene>
<accession>A0AA48L1V1</accession>
<reference evidence="10" key="1">
    <citation type="journal article" date="2023" name="BMC Genomics">
        <title>Chromosome-level genome assemblies of Cutaneotrichosporon spp. (Trichosporonales, Basidiomycota) reveal imbalanced evolution between nucleotide sequences and chromosome synteny.</title>
        <authorList>
            <person name="Kobayashi Y."/>
            <person name="Kayamori A."/>
            <person name="Aoki K."/>
            <person name="Shiwa Y."/>
            <person name="Matsutani M."/>
            <person name="Fujita N."/>
            <person name="Sugita T."/>
            <person name="Iwasaki W."/>
            <person name="Tanaka N."/>
            <person name="Takashima M."/>
        </authorList>
    </citation>
    <scope>NUCLEOTIDE SEQUENCE</scope>
    <source>
        <strain evidence="10">HIS019</strain>
    </source>
</reference>
<keyword evidence="3" id="KW-0677">Repeat</keyword>
<sequence>MSSPVYLASPEAQQLIRKHAAASNLPSPPLSVSDDGHLLDFDASDLSFDVGATPESTALVSPKSSTISPVHAVGPSFTFEPLAPCVPQISPISSTPTQGTGSTAEALSQHHLERYLHYKALAAQATADANLASLQLININAGVMTVPDMNNNDMMKQNMLALQAQSGQPTYADGNVGQQQQHSFWNTTLQIQQRAHQQAINAHAAANAHLQAHANANANAAQHNLSMGTYYMTPTHLQQPLSAGAMAQPMAQPPSLWSRESVSTSVSGGSPPYLSTPIYPSNGLALPTITGDDDMEEDELVSDGKMSSSTSVTNLHGGGRGYVPGKTPDDPRKRHKCNVCGRGFARAFNLKSHMHTHDPGRPKPHQCPHSMCKRSFSRLHDLERHRQGIHSDGPLVDAKRQGVSPSVVRAQSRMRSRAESGGLI</sequence>
<proteinExistence type="predicted"/>
<keyword evidence="2" id="KW-0479">Metal-binding</keyword>
<evidence type="ECO:0000313" key="10">
    <source>
        <dbReference type="EMBL" id="BEI90260.1"/>
    </source>
</evidence>
<evidence type="ECO:0000256" key="4">
    <source>
        <dbReference type="ARBA" id="ARBA00022771"/>
    </source>
</evidence>
<dbReference type="Proteomes" id="UP001233271">
    <property type="component" value="Chromosome 3"/>
</dbReference>
<dbReference type="InterPro" id="IPR036236">
    <property type="entry name" value="Znf_C2H2_sf"/>
</dbReference>
<dbReference type="PANTHER" id="PTHR16515:SF49">
    <property type="entry name" value="GASTRULA ZINC FINGER PROTEIN XLCGF49.1-LIKE-RELATED"/>
    <property type="match status" value="1"/>
</dbReference>